<evidence type="ECO:0000313" key="3">
    <source>
        <dbReference type="Proteomes" id="UP001444071"/>
    </source>
</evidence>
<evidence type="ECO:0000256" key="1">
    <source>
        <dbReference type="SAM" id="MobiDB-lite"/>
    </source>
</evidence>
<feature type="region of interest" description="Disordered" evidence="1">
    <location>
        <begin position="78"/>
        <end position="97"/>
    </location>
</feature>
<sequence>ELEQGFNKLSKNNIDLRKEKGELGAQLAARTAEKAGLEKEMAKLKTEANNTEHELKKKIVSTETKTGEVAANLERSMSMMRRPPPPPPPPFQPPPPPVTFNNEANFLKSIISQKDTLIGLINSNFTQMVQYLTHERDSALRDQDVNREEAIKLGRENNLLKEQLTTYTRCCPP</sequence>
<dbReference type="EMBL" id="JAHRIM010072996">
    <property type="protein sequence ID" value="MEQ2273815.1"/>
    <property type="molecule type" value="Genomic_DNA"/>
</dbReference>
<comment type="caution">
    <text evidence="2">The sequence shown here is derived from an EMBL/GenBank/DDBJ whole genome shotgun (WGS) entry which is preliminary data.</text>
</comment>
<proteinExistence type="predicted"/>
<feature type="region of interest" description="Disordered" evidence="1">
    <location>
        <begin position="45"/>
        <end position="68"/>
    </location>
</feature>
<feature type="non-terminal residue" evidence="2">
    <location>
        <position position="173"/>
    </location>
</feature>
<feature type="compositionally biased region" description="Pro residues" evidence="1">
    <location>
        <begin position="82"/>
        <end position="97"/>
    </location>
</feature>
<dbReference type="InterPro" id="IPR009538">
    <property type="entry name" value="PV-1"/>
</dbReference>
<name>A0ABV0WXG0_9TELE</name>
<feature type="compositionally biased region" description="Basic and acidic residues" evidence="1">
    <location>
        <begin position="45"/>
        <end position="57"/>
    </location>
</feature>
<dbReference type="PANTHER" id="PTHR21687">
    <property type="entry name" value="PLASMALEMMA VESICLE-ASSOCIATED PROTEIN"/>
    <property type="match status" value="1"/>
</dbReference>
<gene>
    <name evidence="2" type="ORF">XENORESO_009413</name>
</gene>
<feature type="non-terminal residue" evidence="2">
    <location>
        <position position="1"/>
    </location>
</feature>
<organism evidence="2 3">
    <name type="scientific">Xenotaenia resolanae</name>
    <dbReference type="NCBI Taxonomy" id="208358"/>
    <lineage>
        <taxon>Eukaryota</taxon>
        <taxon>Metazoa</taxon>
        <taxon>Chordata</taxon>
        <taxon>Craniata</taxon>
        <taxon>Vertebrata</taxon>
        <taxon>Euteleostomi</taxon>
        <taxon>Actinopterygii</taxon>
        <taxon>Neopterygii</taxon>
        <taxon>Teleostei</taxon>
        <taxon>Neoteleostei</taxon>
        <taxon>Acanthomorphata</taxon>
        <taxon>Ovalentaria</taxon>
        <taxon>Atherinomorphae</taxon>
        <taxon>Cyprinodontiformes</taxon>
        <taxon>Goodeidae</taxon>
        <taxon>Xenotaenia</taxon>
    </lineage>
</organism>
<protein>
    <submittedName>
        <fullName evidence="2">Uncharacterized protein</fullName>
    </submittedName>
</protein>
<reference evidence="2 3" key="1">
    <citation type="submission" date="2021-06" db="EMBL/GenBank/DDBJ databases">
        <authorList>
            <person name="Palmer J.M."/>
        </authorList>
    </citation>
    <scope>NUCLEOTIDE SEQUENCE [LARGE SCALE GENOMIC DNA]</scope>
    <source>
        <strain evidence="2 3">XR_2019</strain>
        <tissue evidence="2">Muscle</tissue>
    </source>
</reference>
<keyword evidence="3" id="KW-1185">Reference proteome</keyword>
<dbReference type="Proteomes" id="UP001444071">
    <property type="component" value="Unassembled WGS sequence"/>
</dbReference>
<accession>A0ABV0WXG0</accession>
<dbReference type="PANTHER" id="PTHR21687:SF6">
    <property type="entry name" value="PLASMALEMMA VESICLE-ASSOCIATED PROTEIN"/>
    <property type="match status" value="1"/>
</dbReference>
<evidence type="ECO:0000313" key="2">
    <source>
        <dbReference type="EMBL" id="MEQ2273815.1"/>
    </source>
</evidence>